<name>A0ACB9PLI7_BAUVA</name>
<keyword evidence="2" id="KW-1185">Reference proteome</keyword>
<gene>
    <name evidence="1" type="ORF">L6164_009925</name>
</gene>
<reference evidence="1 2" key="1">
    <citation type="journal article" date="2022" name="DNA Res.">
        <title>Chromosomal-level genome assembly of the orchid tree Bauhinia variegata (Leguminosae; Cercidoideae) supports the allotetraploid origin hypothesis of Bauhinia.</title>
        <authorList>
            <person name="Zhong Y."/>
            <person name="Chen Y."/>
            <person name="Zheng D."/>
            <person name="Pang J."/>
            <person name="Liu Y."/>
            <person name="Luo S."/>
            <person name="Meng S."/>
            <person name="Qian L."/>
            <person name="Wei D."/>
            <person name="Dai S."/>
            <person name="Zhou R."/>
        </authorList>
    </citation>
    <scope>NUCLEOTIDE SEQUENCE [LARGE SCALE GENOMIC DNA]</scope>
    <source>
        <strain evidence="1">BV-YZ2020</strain>
    </source>
</reference>
<comment type="caution">
    <text evidence="1">The sequence shown here is derived from an EMBL/GenBank/DDBJ whole genome shotgun (WGS) entry which is preliminary data.</text>
</comment>
<protein>
    <submittedName>
        <fullName evidence="1">Uncharacterized protein</fullName>
    </submittedName>
</protein>
<dbReference type="EMBL" id="CM039429">
    <property type="protein sequence ID" value="KAI4349323.1"/>
    <property type="molecule type" value="Genomic_DNA"/>
</dbReference>
<dbReference type="Proteomes" id="UP000828941">
    <property type="component" value="Chromosome 4"/>
</dbReference>
<evidence type="ECO:0000313" key="1">
    <source>
        <dbReference type="EMBL" id="KAI4349323.1"/>
    </source>
</evidence>
<organism evidence="1 2">
    <name type="scientific">Bauhinia variegata</name>
    <name type="common">Purple orchid tree</name>
    <name type="synonym">Phanera variegata</name>
    <dbReference type="NCBI Taxonomy" id="167791"/>
    <lineage>
        <taxon>Eukaryota</taxon>
        <taxon>Viridiplantae</taxon>
        <taxon>Streptophyta</taxon>
        <taxon>Embryophyta</taxon>
        <taxon>Tracheophyta</taxon>
        <taxon>Spermatophyta</taxon>
        <taxon>Magnoliopsida</taxon>
        <taxon>eudicotyledons</taxon>
        <taxon>Gunneridae</taxon>
        <taxon>Pentapetalae</taxon>
        <taxon>rosids</taxon>
        <taxon>fabids</taxon>
        <taxon>Fabales</taxon>
        <taxon>Fabaceae</taxon>
        <taxon>Cercidoideae</taxon>
        <taxon>Cercideae</taxon>
        <taxon>Bauhiniinae</taxon>
        <taxon>Bauhinia</taxon>
    </lineage>
</organism>
<proteinExistence type="predicted"/>
<sequence>MNSSQNSGSQVGFYQTVSEIIPSPQRADLFLFWRGPVTCSSITWSTNTRPSHITDLKDIKVNTSFSVSMWMRLWWICYHIMALSTSIMTPLIRCLILTNSRLHSSRDLTKVLVLDPWNE</sequence>
<accession>A0ACB9PLI7</accession>
<evidence type="ECO:0000313" key="2">
    <source>
        <dbReference type="Proteomes" id="UP000828941"/>
    </source>
</evidence>